<organism evidence="1 2">
    <name type="scientific">Cinchona calisaya</name>
    <dbReference type="NCBI Taxonomy" id="153742"/>
    <lineage>
        <taxon>Eukaryota</taxon>
        <taxon>Viridiplantae</taxon>
        <taxon>Streptophyta</taxon>
        <taxon>Embryophyta</taxon>
        <taxon>Tracheophyta</taxon>
        <taxon>Spermatophyta</taxon>
        <taxon>Magnoliopsida</taxon>
        <taxon>eudicotyledons</taxon>
        <taxon>Gunneridae</taxon>
        <taxon>Pentapetalae</taxon>
        <taxon>asterids</taxon>
        <taxon>lamiids</taxon>
        <taxon>Gentianales</taxon>
        <taxon>Rubiaceae</taxon>
        <taxon>Cinchonoideae</taxon>
        <taxon>Cinchoneae</taxon>
        <taxon>Cinchona</taxon>
    </lineage>
</organism>
<protein>
    <submittedName>
        <fullName evidence="1">Uncharacterized protein</fullName>
    </submittedName>
</protein>
<gene>
    <name evidence="1" type="ORF">ACH5RR_036118</name>
</gene>
<dbReference type="Proteomes" id="UP001630127">
    <property type="component" value="Unassembled WGS sequence"/>
</dbReference>
<comment type="caution">
    <text evidence="1">The sequence shown here is derived from an EMBL/GenBank/DDBJ whole genome shotgun (WGS) entry which is preliminary data.</text>
</comment>
<accession>A0ABD2Y5V1</accession>
<dbReference type="AlphaFoldDB" id="A0ABD2Y5V1"/>
<evidence type="ECO:0000313" key="1">
    <source>
        <dbReference type="EMBL" id="KAL3501669.1"/>
    </source>
</evidence>
<dbReference type="EMBL" id="JBJUIK010000015">
    <property type="protein sequence ID" value="KAL3501669.1"/>
    <property type="molecule type" value="Genomic_DNA"/>
</dbReference>
<evidence type="ECO:0000313" key="2">
    <source>
        <dbReference type="Proteomes" id="UP001630127"/>
    </source>
</evidence>
<sequence length="371" mass="42331">MDGNENKAEDMAIMLSDLQQKMKPIAAELLDLYLKAMKSNTKYSKGFLAERFAEVPRPTKYCPLASIFWWIASIFSTPPVDHAKDAVEILYEGLSLLIKFLLDITPDKHESVEDVELELISSDIKKVTSEAGSLKYSSSQGSDYRLTLLQLLQKIEILKVEVILMQLADSSLERNANRPLKEQFESVHKGVAFLRTFLEYLQMFSGKQKMVYTQIKATVREADFVYQSWLAGDVTEDRVRNAVKLLVDVRLLKTEAFLMELVVKCEPCRLSSEYQIEMLHEELALLRKFISGTPKENRSDANQLILKHIEGVAKEAVSLCCSFNSDMASENMIKEFLSNLLENGNPSKQRLKIFISNFDAHHRLFSQRLGD</sequence>
<keyword evidence="2" id="KW-1185">Reference proteome</keyword>
<proteinExistence type="predicted"/>
<name>A0ABD2Y5V1_9GENT</name>
<reference evidence="1 2" key="1">
    <citation type="submission" date="2024-11" db="EMBL/GenBank/DDBJ databases">
        <title>A near-complete genome assembly of Cinchona calisaya.</title>
        <authorList>
            <person name="Lian D.C."/>
            <person name="Zhao X.W."/>
            <person name="Wei L."/>
        </authorList>
    </citation>
    <scope>NUCLEOTIDE SEQUENCE [LARGE SCALE GENOMIC DNA]</scope>
    <source>
        <tissue evidence="1">Nenye</tissue>
    </source>
</reference>